<protein>
    <submittedName>
        <fullName evidence="2">Glycerol acyltransferase</fullName>
    </submittedName>
</protein>
<reference evidence="2 3" key="1">
    <citation type="submission" date="2016-01" db="EMBL/GenBank/DDBJ databases">
        <title>Genome sequencing of Roseivirga spongicola UST030701-084.</title>
        <authorList>
            <person name="Selvaratnam C."/>
            <person name="Thevarajoo S."/>
            <person name="Goh K.M."/>
            <person name="Ee R."/>
            <person name="Chan K.-G."/>
            <person name="Chong C.S."/>
        </authorList>
    </citation>
    <scope>NUCLEOTIDE SEQUENCE [LARGE SCALE GENOMIC DNA]</scope>
    <source>
        <strain evidence="2 3">UST030701-084</strain>
    </source>
</reference>
<comment type="caution">
    <text evidence="2">The sequence shown here is derived from an EMBL/GenBank/DDBJ whole genome shotgun (WGS) entry which is preliminary data.</text>
</comment>
<proteinExistence type="predicted"/>
<dbReference type="EMBL" id="LRPC01000028">
    <property type="protein sequence ID" value="KYG73671.1"/>
    <property type="molecule type" value="Genomic_DNA"/>
</dbReference>
<dbReference type="AlphaFoldDB" id="A0A150X4M5"/>
<sequence length="271" mass="31513">MDKFIDVRRMMAARNPKLLKWLPGFVINYIERIIHQEEVNDFMARHESASAYEFCKELMEEWKIDLNLVGKENIIEPPESCIFVGNHPLGGFDAVAFVWAVNHIRPDIRFVVNDFLLGIKNLKERFIGVNKVGKSARESLMAVEKQFASDTATFIFPAGLVSRKKNGVVRDLEWNKTFVSKAKKYKKPVIPVYIEGRLTNKFYRLANIRKALGIKVNIEMFFLVDELYKQKGNKMDIIIGKPVSPETFDKSKSEKEWAEWMKEKVYQLKQS</sequence>
<keyword evidence="2" id="KW-0808">Transferase</keyword>
<dbReference type="STRING" id="333140.AWW68_13365"/>
<dbReference type="SUPFAM" id="SSF69593">
    <property type="entry name" value="Glycerol-3-phosphate (1)-acyltransferase"/>
    <property type="match status" value="1"/>
</dbReference>
<evidence type="ECO:0000259" key="1">
    <source>
        <dbReference type="Pfam" id="PF19576"/>
    </source>
</evidence>
<name>A0A150X4M5_9BACT</name>
<dbReference type="RefSeq" id="WP_068222298.1">
    <property type="nucleotide sequence ID" value="NZ_CP139724.1"/>
</dbReference>
<dbReference type="InterPro" id="IPR045746">
    <property type="entry name" value="ACT14924-like_Acyltransf_dom"/>
</dbReference>
<feature type="domain" description="Putative acyltransferase ACT14924-like acyltransferase" evidence="1">
    <location>
        <begin position="9"/>
        <end position="271"/>
    </location>
</feature>
<organism evidence="2 3">
    <name type="scientific">Roseivirga spongicola</name>
    <dbReference type="NCBI Taxonomy" id="333140"/>
    <lineage>
        <taxon>Bacteria</taxon>
        <taxon>Pseudomonadati</taxon>
        <taxon>Bacteroidota</taxon>
        <taxon>Cytophagia</taxon>
        <taxon>Cytophagales</taxon>
        <taxon>Roseivirgaceae</taxon>
        <taxon>Roseivirga</taxon>
    </lineage>
</organism>
<keyword evidence="2" id="KW-0012">Acyltransferase</keyword>
<dbReference type="OrthoDB" id="1113830at2"/>
<evidence type="ECO:0000313" key="2">
    <source>
        <dbReference type="EMBL" id="KYG73671.1"/>
    </source>
</evidence>
<accession>A0A150X4M5</accession>
<dbReference type="GO" id="GO:0016746">
    <property type="term" value="F:acyltransferase activity"/>
    <property type="evidence" value="ECO:0007669"/>
    <property type="project" value="UniProtKB-KW"/>
</dbReference>
<dbReference type="Pfam" id="PF19576">
    <property type="entry name" value="Acyltransf_2"/>
    <property type="match status" value="1"/>
</dbReference>
<dbReference type="Proteomes" id="UP000075606">
    <property type="component" value="Unassembled WGS sequence"/>
</dbReference>
<keyword evidence="3" id="KW-1185">Reference proteome</keyword>
<gene>
    <name evidence="2" type="ORF">AWW68_13365</name>
</gene>
<evidence type="ECO:0000313" key="3">
    <source>
        <dbReference type="Proteomes" id="UP000075606"/>
    </source>
</evidence>